<sequence length="140" mass="16413">MLNKYNKANVCGIVLSNHNAKSTIVTPEFRLIRRKRVSQRNITSGIGISSYFETRNTVEEFIYYRRYEYKQFCNRYSGRVSKNPDIALHNFIEDISKVYSSVGGWINVLGFASYYLEELLQIARFGTFKRQREMISLLSN</sequence>
<organism evidence="1 2">
    <name type="scientific">Vespula pensylvanica</name>
    <name type="common">Western yellow jacket</name>
    <name type="synonym">Wasp</name>
    <dbReference type="NCBI Taxonomy" id="30213"/>
    <lineage>
        <taxon>Eukaryota</taxon>
        <taxon>Metazoa</taxon>
        <taxon>Ecdysozoa</taxon>
        <taxon>Arthropoda</taxon>
        <taxon>Hexapoda</taxon>
        <taxon>Insecta</taxon>
        <taxon>Pterygota</taxon>
        <taxon>Neoptera</taxon>
        <taxon>Endopterygota</taxon>
        <taxon>Hymenoptera</taxon>
        <taxon>Apocrita</taxon>
        <taxon>Aculeata</taxon>
        <taxon>Vespoidea</taxon>
        <taxon>Vespidae</taxon>
        <taxon>Vespinae</taxon>
        <taxon>Vespula</taxon>
    </lineage>
</organism>
<dbReference type="EMBL" id="JACSDY010000008">
    <property type="protein sequence ID" value="KAF7421644.1"/>
    <property type="molecule type" value="Genomic_DNA"/>
</dbReference>
<accession>A0A834NYT7</accession>
<comment type="caution">
    <text evidence="1">The sequence shown here is derived from an EMBL/GenBank/DDBJ whole genome shotgun (WGS) entry which is preliminary data.</text>
</comment>
<dbReference type="AlphaFoldDB" id="A0A834NYT7"/>
<gene>
    <name evidence="1" type="ORF">H0235_009480</name>
</gene>
<dbReference type="Proteomes" id="UP000600918">
    <property type="component" value="Unassembled WGS sequence"/>
</dbReference>
<keyword evidence="2" id="KW-1185">Reference proteome</keyword>
<evidence type="ECO:0000313" key="2">
    <source>
        <dbReference type="Proteomes" id="UP000600918"/>
    </source>
</evidence>
<protein>
    <submittedName>
        <fullName evidence="1">Uncharacterized protein</fullName>
    </submittedName>
</protein>
<proteinExistence type="predicted"/>
<evidence type="ECO:0000313" key="1">
    <source>
        <dbReference type="EMBL" id="KAF7421644.1"/>
    </source>
</evidence>
<name>A0A834NYT7_VESPE</name>
<reference evidence="1" key="1">
    <citation type="journal article" date="2020" name="G3 (Bethesda)">
        <title>High-Quality Assemblies for Three Invasive Social Wasps from the &lt;i&gt;Vespula&lt;/i&gt; Genus.</title>
        <authorList>
            <person name="Harrop T.W.R."/>
            <person name="Guhlin J."/>
            <person name="McLaughlin G.M."/>
            <person name="Permina E."/>
            <person name="Stockwell P."/>
            <person name="Gilligan J."/>
            <person name="Le Lec M.F."/>
            <person name="Gruber M.A.M."/>
            <person name="Quinn O."/>
            <person name="Lovegrove M."/>
            <person name="Duncan E.J."/>
            <person name="Remnant E.J."/>
            <person name="Van Eeckhoven J."/>
            <person name="Graham B."/>
            <person name="Knapp R.A."/>
            <person name="Langford K.W."/>
            <person name="Kronenberg Z."/>
            <person name="Press M.O."/>
            <person name="Eacker S.M."/>
            <person name="Wilson-Rankin E.E."/>
            <person name="Purcell J."/>
            <person name="Lester P.J."/>
            <person name="Dearden P.K."/>
        </authorList>
    </citation>
    <scope>NUCLEOTIDE SEQUENCE</scope>
    <source>
        <strain evidence="1">Volc-1</strain>
    </source>
</reference>